<reference evidence="1" key="2">
    <citation type="submission" date="2023-06" db="EMBL/GenBank/DDBJ databases">
        <authorList>
            <person name="Ma L."/>
            <person name="Liu K.-W."/>
            <person name="Li Z."/>
            <person name="Hsiao Y.-Y."/>
            <person name="Qi Y."/>
            <person name="Fu T."/>
            <person name="Tang G."/>
            <person name="Zhang D."/>
            <person name="Sun W.-H."/>
            <person name="Liu D.-K."/>
            <person name="Li Y."/>
            <person name="Chen G.-Z."/>
            <person name="Liu X.-D."/>
            <person name="Liao X.-Y."/>
            <person name="Jiang Y.-T."/>
            <person name="Yu X."/>
            <person name="Hao Y."/>
            <person name="Huang J."/>
            <person name="Zhao X.-W."/>
            <person name="Ke S."/>
            <person name="Chen Y.-Y."/>
            <person name="Wu W.-L."/>
            <person name="Hsu J.-L."/>
            <person name="Lin Y.-F."/>
            <person name="Huang M.-D."/>
            <person name="Li C.-Y."/>
            <person name="Huang L."/>
            <person name="Wang Z.-W."/>
            <person name="Zhao X."/>
            <person name="Zhong W.-Y."/>
            <person name="Peng D.-H."/>
            <person name="Ahmad S."/>
            <person name="Lan S."/>
            <person name="Zhang J.-S."/>
            <person name="Tsai W.-C."/>
            <person name="Van De Peer Y."/>
            <person name="Liu Z.-J."/>
        </authorList>
    </citation>
    <scope>NUCLEOTIDE SEQUENCE</scope>
    <source>
        <strain evidence="1">CP</strain>
        <tissue evidence="1">Leaves</tissue>
    </source>
</reference>
<dbReference type="AlphaFoldDB" id="A0AAV9C0M4"/>
<accession>A0AAV9C0M4</accession>
<name>A0AAV9C0M4_ACOCL</name>
<organism evidence="1 2">
    <name type="scientific">Acorus calamus</name>
    <name type="common">Sweet flag</name>
    <dbReference type="NCBI Taxonomy" id="4465"/>
    <lineage>
        <taxon>Eukaryota</taxon>
        <taxon>Viridiplantae</taxon>
        <taxon>Streptophyta</taxon>
        <taxon>Embryophyta</taxon>
        <taxon>Tracheophyta</taxon>
        <taxon>Spermatophyta</taxon>
        <taxon>Magnoliopsida</taxon>
        <taxon>Liliopsida</taxon>
        <taxon>Acoraceae</taxon>
        <taxon>Acorus</taxon>
    </lineage>
</organism>
<dbReference type="Proteomes" id="UP001180020">
    <property type="component" value="Unassembled WGS sequence"/>
</dbReference>
<protein>
    <submittedName>
        <fullName evidence="1">Uncharacterized protein</fullName>
    </submittedName>
</protein>
<sequence>MGTSRGAPDIAGRAVGKNWSTTWLREEAAFPDEAILKHPFQERQAGYGWPSFFIPSIVATFL</sequence>
<reference evidence="1" key="1">
    <citation type="journal article" date="2023" name="Nat. Commun.">
        <title>Diploid and tetraploid genomes of Acorus and the evolution of monocots.</title>
        <authorList>
            <person name="Ma L."/>
            <person name="Liu K.W."/>
            <person name="Li Z."/>
            <person name="Hsiao Y.Y."/>
            <person name="Qi Y."/>
            <person name="Fu T."/>
            <person name="Tang G.D."/>
            <person name="Zhang D."/>
            <person name="Sun W.H."/>
            <person name="Liu D.K."/>
            <person name="Li Y."/>
            <person name="Chen G.Z."/>
            <person name="Liu X.D."/>
            <person name="Liao X.Y."/>
            <person name="Jiang Y.T."/>
            <person name="Yu X."/>
            <person name="Hao Y."/>
            <person name="Huang J."/>
            <person name="Zhao X.W."/>
            <person name="Ke S."/>
            <person name="Chen Y.Y."/>
            <person name="Wu W.L."/>
            <person name="Hsu J.L."/>
            <person name="Lin Y.F."/>
            <person name="Huang M.D."/>
            <person name="Li C.Y."/>
            <person name="Huang L."/>
            <person name="Wang Z.W."/>
            <person name="Zhao X."/>
            <person name="Zhong W.Y."/>
            <person name="Peng D.H."/>
            <person name="Ahmad S."/>
            <person name="Lan S."/>
            <person name="Zhang J.S."/>
            <person name="Tsai W.C."/>
            <person name="Van de Peer Y."/>
            <person name="Liu Z.J."/>
        </authorList>
    </citation>
    <scope>NUCLEOTIDE SEQUENCE</scope>
    <source>
        <strain evidence="1">CP</strain>
    </source>
</reference>
<comment type="caution">
    <text evidence="1">The sequence shown here is derived from an EMBL/GenBank/DDBJ whole genome shotgun (WGS) entry which is preliminary data.</text>
</comment>
<proteinExistence type="predicted"/>
<keyword evidence="2" id="KW-1185">Reference proteome</keyword>
<evidence type="ECO:0000313" key="2">
    <source>
        <dbReference type="Proteomes" id="UP001180020"/>
    </source>
</evidence>
<evidence type="ECO:0000313" key="1">
    <source>
        <dbReference type="EMBL" id="KAK1282395.1"/>
    </source>
</evidence>
<gene>
    <name evidence="1" type="ORF">QJS10_CPB22g00240</name>
</gene>
<dbReference type="EMBL" id="JAUJYO010000022">
    <property type="protein sequence ID" value="KAK1282395.1"/>
    <property type="molecule type" value="Genomic_DNA"/>
</dbReference>